<feature type="domain" description="CNNM transmembrane" evidence="13">
    <location>
        <begin position="1"/>
        <end position="188"/>
    </location>
</feature>
<dbReference type="Pfam" id="PF00571">
    <property type="entry name" value="CBS"/>
    <property type="match status" value="2"/>
</dbReference>
<feature type="domain" description="CBS" evidence="12">
    <location>
        <begin position="207"/>
        <end position="270"/>
    </location>
</feature>
<dbReference type="Gene3D" id="3.10.580.10">
    <property type="entry name" value="CBS-domain"/>
    <property type="match status" value="1"/>
</dbReference>
<gene>
    <name evidence="14" type="ORF">SAMN05444370_1046</name>
</gene>
<comment type="similarity">
    <text evidence="2">Belongs to the UPF0053 family. Hemolysin C subfamily.</text>
</comment>
<dbReference type="RefSeq" id="WP_093251717.1">
    <property type="nucleotide sequence ID" value="NZ_FNQM01000004.1"/>
</dbReference>
<dbReference type="InterPro" id="IPR005170">
    <property type="entry name" value="Transptr-assoc_dom"/>
</dbReference>
<dbReference type="PROSITE" id="PS51371">
    <property type="entry name" value="CBS"/>
    <property type="match status" value="2"/>
</dbReference>
<evidence type="ECO:0000256" key="2">
    <source>
        <dbReference type="ARBA" id="ARBA00006446"/>
    </source>
</evidence>
<evidence type="ECO:0000256" key="11">
    <source>
        <dbReference type="SAM" id="Phobius"/>
    </source>
</evidence>
<evidence type="ECO:0000256" key="6">
    <source>
        <dbReference type="ARBA" id="ARBA00022989"/>
    </source>
</evidence>
<evidence type="ECO:0000256" key="10">
    <source>
        <dbReference type="PROSITE-ProRule" id="PRU01193"/>
    </source>
</evidence>
<protein>
    <submittedName>
        <fullName evidence="14">Mg2+ and Co2+ transporter CorB, contains DUF21, CBS pair, and CorC-HlyC domains</fullName>
    </submittedName>
</protein>
<dbReference type="PANTHER" id="PTHR22777:SF32">
    <property type="entry name" value="UPF0053 INNER MEMBRANE PROTEIN YFJD"/>
    <property type="match status" value="1"/>
</dbReference>
<comment type="subcellular location">
    <subcellularLocation>
        <location evidence="1">Cell membrane</location>
        <topology evidence="1">Multi-pass membrane protein</topology>
    </subcellularLocation>
</comment>
<dbReference type="GO" id="GO:0050660">
    <property type="term" value="F:flavin adenine dinucleotide binding"/>
    <property type="evidence" value="ECO:0007669"/>
    <property type="project" value="InterPro"/>
</dbReference>
<name>A0A1H3ZZE0_9RHOB</name>
<evidence type="ECO:0000256" key="3">
    <source>
        <dbReference type="ARBA" id="ARBA00022475"/>
    </source>
</evidence>
<dbReference type="OrthoDB" id="9797674at2"/>
<dbReference type="FunFam" id="3.10.580.10:FF:000002">
    <property type="entry name" value="Magnesium/cobalt efflux protein CorC"/>
    <property type="match status" value="1"/>
</dbReference>
<evidence type="ECO:0000256" key="8">
    <source>
        <dbReference type="ARBA" id="ARBA00023136"/>
    </source>
</evidence>
<evidence type="ECO:0000313" key="15">
    <source>
        <dbReference type="Proteomes" id="UP000198703"/>
    </source>
</evidence>
<reference evidence="14 15" key="1">
    <citation type="submission" date="2016-10" db="EMBL/GenBank/DDBJ databases">
        <authorList>
            <person name="de Groot N.N."/>
        </authorList>
    </citation>
    <scope>NUCLEOTIDE SEQUENCE [LARGE SCALE GENOMIC DNA]</scope>
    <source>
        <strain evidence="14 15">DSM 15345</strain>
    </source>
</reference>
<keyword evidence="4 10" id="KW-0812">Transmembrane</keyword>
<keyword evidence="8 10" id="KW-0472">Membrane</keyword>
<dbReference type="PANTHER" id="PTHR22777">
    <property type="entry name" value="HEMOLYSIN-RELATED"/>
    <property type="match status" value="1"/>
</dbReference>
<keyword evidence="15" id="KW-1185">Reference proteome</keyword>
<evidence type="ECO:0000256" key="1">
    <source>
        <dbReference type="ARBA" id="ARBA00004651"/>
    </source>
</evidence>
<evidence type="ECO:0000313" key="14">
    <source>
        <dbReference type="EMBL" id="SEA29233.1"/>
    </source>
</evidence>
<feature type="domain" description="CBS" evidence="12">
    <location>
        <begin position="277"/>
        <end position="340"/>
    </location>
</feature>
<keyword evidence="3" id="KW-1003">Cell membrane</keyword>
<dbReference type="Gene3D" id="3.30.465.10">
    <property type="match status" value="1"/>
</dbReference>
<dbReference type="SUPFAM" id="SSF56176">
    <property type="entry name" value="FAD-binding/transporter-associated domain-like"/>
    <property type="match status" value="1"/>
</dbReference>
<dbReference type="Pfam" id="PF01595">
    <property type="entry name" value="CNNM"/>
    <property type="match status" value="1"/>
</dbReference>
<dbReference type="InterPro" id="IPR016169">
    <property type="entry name" value="FAD-bd_PCMH_sub2"/>
</dbReference>
<dbReference type="AlphaFoldDB" id="A0A1H3ZZE0"/>
<dbReference type="InterPro" id="IPR002550">
    <property type="entry name" value="CNNM"/>
</dbReference>
<evidence type="ECO:0000256" key="4">
    <source>
        <dbReference type="ARBA" id="ARBA00022692"/>
    </source>
</evidence>
<dbReference type="InterPro" id="IPR000644">
    <property type="entry name" value="CBS_dom"/>
</dbReference>
<dbReference type="SMART" id="SM01091">
    <property type="entry name" value="CorC_HlyC"/>
    <property type="match status" value="1"/>
</dbReference>
<accession>A0A1H3ZZE0</accession>
<dbReference type="Pfam" id="PF03471">
    <property type="entry name" value="CorC_HlyC"/>
    <property type="match status" value="1"/>
</dbReference>
<dbReference type="SMART" id="SM00116">
    <property type="entry name" value="CBS"/>
    <property type="match status" value="2"/>
</dbReference>
<evidence type="ECO:0000256" key="9">
    <source>
        <dbReference type="PROSITE-ProRule" id="PRU00703"/>
    </source>
</evidence>
<feature type="transmembrane region" description="Helical" evidence="11">
    <location>
        <begin position="59"/>
        <end position="84"/>
    </location>
</feature>
<dbReference type="Proteomes" id="UP000198703">
    <property type="component" value="Unassembled WGS sequence"/>
</dbReference>
<dbReference type="EMBL" id="FNQM01000004">
    <property type="protein sequence ID" value="SEA29233.1"/>
    <property type="molecule type" value="Genomic_DNA"/>
</dbReference>
<sequence>MDIWLTAAAILLLLGLSAFFSGSETALTAMSRAAMHRLAEQGSPGARAALKLSEDSERLIGAILLGNNLVNILSASLATAMLTVLLGENGVAWATLVMTVLVLVFAEVMPKTYAISNPERAATRVAPVISVVVRVFAPVVTVVRFIVRQSLRAFGVRTDPDAHAFAAFEEIRGAIDLHHAEGAVQKDDRDRLLAALDLRNREVAEVMRHRRGIATINADAPPQEILNFCLQSPYTRIPIWRGEAENIVGVIHAKDLLRAVNALILKGGVEAMASFDVSKVAMEPWFVPDTTSLDEQMREFLRRRTHFALVVDEYGALQGLITLEDILEEIVGDIADEHDLEAEGVRPEPDGGFVVEGSATIRDLNRLCEWKLPDEVATTIAGLVIHEAQTIPTVGQVFRFHNFRFEVLERQRNQITRLRVRPLGGAPTQGAA</sequence>
<dbReference type="InterPro" id="IPR044751">
    <property type="entry name" value="Ion_transp-like_CBS"/>
</dbReference>
<dbReference type="InterPro" id="IPR036318">
    <property type="entry name" value="FAD-bd_PCMH-like_sf"/>
</dbReference>
<evidence type="ECO:0000256" key="7">
    <source>
        <dbReference type="ARBA" id="ARBA00023122"/>
    </source>
</evidence>
<feature type="transmembrane region" description="Helical" evidence="11">
    <location>
        <begin position="128"/>
        <end position="147"/>
    </location>
</feature>
<dbReference type="PROSITE" id="PS51846">
    <property type="entry name" value="CNNM"/>
    <property type="match status" value="1"/>
</dbReference>
<proteinExistence type="inferred from homology"/>
<evidence type="ECO:0000256" key="5">
    <source>
        <dbReference type="ARBA" id="ARBA00022737"/>
    </source>
</evidence>
<dbReference type="GO" id="GO:0005886">
    <property type="term" value="C:plasma membrane"/>
    <property type="evidence" value="ECO:0007669"/>
    <property type="project" value="UniProtKB-SubCell"/>
</dbReference>
<dbReference type="SUPFAM" id="SSF54631">
    <property type="entry name" value="CBS-domain pair"/>
    <property type="match status" value="1"/>
</dbReference>
<evidence type="ECO:0000259" key="13">
    <source>
        <dbReference type="PROSITE" id="PS51846"/>
    </source>
</evidence>
<evidence type="ECO:0000259" key="12">
    <source>
        <dbReference type="PROSITE" id="PS51371"/>
    </source>
</evidence>
<dbReference type="STRING" id="89524.SAMN05444370_1046"/>
<organism evidence="14 15">
    <name type="scientific">Rubrimonas cliftonensis</name>
    <dbReference type="NCBI Taxonomy" id="89524"/>
    <lineage>
        <taxon>Bacteria</taxon>
        <taxon>Pseudomonadati</taxon>
        <taxon>Pseudomonadota</taxon>
        <taxon>Alphaproteobacteria</taxon>
        <taxon>Rhodobacterales</taxon>
        <taxon>Paracoccaceae</taxon>
        <taxon>Rubrimonas</taxon>
    </lineage>
</organism>
<dbReference type="InterPro" id="IPR046342">
    <property type="entry name" value="CBS_dom_sf"/>
</dbReference>
<keyword evidence="6 10" id="KW-1133">Transmembrane helix</keyword>
<feature type="transmembrane region" description="Helical" evidence="11">
    <location>
        <begin position="91"/>
        <end position="108"/>
    </location>
</feature>
<keyword evidence="7 9" id="KW-0129">CBS domain</keyword>
<dbReference type="CDD" id="cd04590">
    <property type="entry name" value="CBS_pair_CorC_HlyC_assoc"/>
    <property type="match status" value="1"/>
</dbReference>
<keyword evidence="5" id="KW-0677">Repeat</keyword>